<reference evidence="3" key="2">
    <citation type="journal article" date="2017" name="Nat. Plants">
        <title>The Aegilops tauschii genome reveals multiple impacts of transposons.</title>
        <authorList>
            <person name="Zhao G."/>
            <person name="Zou C."/>
            <person name="Li K."/>
            <person name="Wang K."/>
            <person name="Li T."/>
            <person name="Gao L."/>
            <person name="Zhang X."/>
            <person name="Wang H."/>
            <person name="Yang Z."/>
            <person name="Liu X."/>
            <person name="Jiang W."/>
            <person name="Mao L."/>
            <person name="Kong X."/>
            <person name="Jiao Y."/>
            <person name="Jia J."/>
        </authorList>
    </citation>
    <scope>NUCLEOTIDE SEQUENCE [LARGE SCALE GENOMIC DNA]</scope>
    <source>
        <strain evidence="3">cv. AL8/78</strain>
    </source>
</reference>
<sequence>MCGGAIISDFTPERDHRGGSKRSLCTADFWPHAAAAFDDPTGHHDFYPADLTGACSFPPQHQGTCSSCGRGGAEQEAGAQDDVPRHPAAALGQVGGGDPRPGQGRARLARHLRHRRGRRPRLRPRRPPHPRDQGQGQLPQRGPAARPGRLRRRQRRRLLPPAV</sequence>
<dbReference type="EnsemblPlants" id="AET2Gv20220500.1">
    <property type="protein sequence ID" value="AET2Gv20220500.1"/>
    <property type="gene ID" value="AET2Gv20220500"/>
</dbReference>
<feature type="compositionally biased region" description="Low complexity" evidence="1">
    <location>
        <begin position="138"/>
        <end position="147"/>
    </location>
</feature>
<dbReference type="AlphaFoldDB" id="A0A453APS6"/>
<evidence type="ECO:0000313" key="2">
    <source>
        <dbReference type="EnsemblPlants" id="AET2Gv20220500.1"/>
    </source>
</evidence>
<evidence type="ECO:0000313" key="3">
    <source>
        <dbReference type="Proteomes" id="UP000015105"/>
    </source>
</evidence>
<reference evidence="2" key="5">
    <citation type="journal article" date="2021" name="G3 (Bethesda)">
        <title>Aegilops tauschii genome assembly Aet v5.0 features greater sequence contiguity and improved annotation.</title>
        <authorList>
            <person name="Wang L."/>
            <person name="Zhu T."/>
            <person name="Rodriguez J.C."/>
            <person name="Deal K.R."/>
            <person name="Dubcovsky J."/>
            <person name="McGuire P.E."/>
            <person name="Lux T."/>
            <person name="Spannagl M."/>
            <person name="Mayer K.F.X."/>
            <person name="Baldrich P."/>
            <person name="Meyers B.C."/>
            <person name="Huo N."/>
            <person name="Gu Y.Q."/>
            <person name="Zhou H."/>
            <person name="Devos K.M."/>
            <person name="Bennetzen J.L."/>
            <person name="Unver T."/>
            <person name="Budak H."/>
            <person name="Gulick P.J."/>
            <person name="Galiba G."/>
            <person name="Kalapos B."/>
            <person name="Nelson D.R."/>
            <person name="Li P."/>
            <person name="You F.M."/>
            <person name="Luo M.C."/>
            <person name="Dvorak J."/>
        </authorList>
    </citation>
    <scope>NUCLEOTIDE SEQUENCE [LARGE SCALE GENOMIC DNA]</scope>
    <source>
        <strain evidence="2">cv. AL8/78</strain>
    </source>
</reference>
<feature type="region of interest" description="Disordered" evidence="1">
    <location>
        <begin position="1"/>
        <end position="21"/>
    </location>
</feature>
<reference evidence="3" key="1">
    <citation type="journal article" date="2014" name="Science">
        <title>Ancient hybridizations among the ancestral genomes of bread wheat.</title>
        <authorList>
            <consortium name="International Wheat Genome Sequencing Consortium,"/>
            <person name="Marcussen T."/>
            <person name="Sandve S.R."/>
            <person name="Heier L."/>
            <person name="Spannagl M."/>
            <person name="Pfeifer M."/>
            <person name="Jakobsen K.S."/>
            <person name="Wulff B.B."/>
            <person name="Steuernagel B."/>
            <person name="Mayer K.F."/>
            <person name="Olsen O.A."/>
        </authorList>
    </citation>
    <scope>NUCLEOTIDE SEQUENCE [LARGE SCALE GENOMIC DNA]</scope>
    <source>
        <strain evidence="3">cv. AL8/78</strain>
    </source>
</reference>
<protein>
    <submittedName>
        <fullName evidence="2">Uncharacterized protein</fullName>
    </submittedName>
</protein>
<reference evidence="2" key="4">
    <citation type="submission" date="2019-03" db="UniProtKB">
        <authorList>
            <consortium name="EnsemblPlants"/>
        </authorList>
    </citation>
    <scope>IDENTIFICATION</scope>
</reference>
<proteinExistence type="predicted"/>
<organism evidence="2 3">
    <name type="scientific">Aegilops tauschii subsp. strangulata</name>
    <name type="common">Goatgrass</name>
    <dbReference type="NCBI Taxonomy" id="200361"/>
    <lineage>
        <taxon>Eukaryota</taxon>
        <taxon>Viridiplantae</taxon>
        <taxon>Streptophyta</taxon>
        <taxon>Embryophyta</taxon>
        <taxon>Tracheophyta</taxon>
        <taxon>Spermatophyta</taxon>
        <taxon>Magnoliopsida</taxon>
        <taxon>Liliopsida</taxon>
        <taxon>Poales</taxon>
        <taxon>Poaceae</taxon>
        <taxon>BOP clade</taxon>
        <taxon>Pooideae</taxon>
        <taxon>Triticodae</taxon>
        <taxon>Triticeae</taxon>
        <taxon>Triticinae</taxon>
        <taxon>Aegilops</taxon>
    </lineage>
</organism>
<accession>A0A453APS6</accession>
<dbReference type="Proteomes" id="UP000015105">
    <property type="component" value="Chromosome 2D"/>
</dbReference>
<reference evidence="2" key="3">
    <citation type="journal article" date="2017" name="Nature">
        <title>Genome sequence of the progenitor of the wheat D genome Aegilops tauschii.</title>
        <authorList>
            <person name="Luo M.C."/>
            <person name="Gu Y.Q."/>
            <person name="Puiu D."/>
            <person name="Wang H."/>
            <person name="Twardziok S.O."/>
            <person name="Deal K.R."/>
            <person name="Huo N."/>
            <person name="Zhu T."/>
            <person name="Wang L."/>
            <person name="Wang Y."/>
            <person name="McGuire P.E."/>
            <person name="Liu S."/>
            <person name="Long H."/>
            <person name="Ramasamy R.K."/>
            <person name="Rodriguez J.C."/>
            <person name="Van S.L."/>
            <person name="Yuan L."/>
            <person name="Wang Z."/>
            <person name="Xia Z."/>
            <person name="Xiao L."/>
            <person name="Anderson O.D."/>
            <person name="Ouyang S."/>
            <person name="Liang Y."/>
            <person name="Zimin A.V."/>
            <person name="Pertea G."/>
            <person name="Qi P."/>
            <person name="Bennetzen J.L."/>
            <person name="Dai X."/>
            <person name="Dawson M.W."/>
            <person name="Muller H.G."/>
            <person name="Kugler K."/>
            <person name="Rivarola-Duarte L."/>
            <person name="Spannagl M."/>
            <person name="Mayer K.F.X."/>
            <person name="Lu F.H."/>
            <person name="Bevan M.W."/>
            <person name="Leroy P."/>
            <person name="Li P."/>
            <person name="You F.M."/>
            <person name="Sun Q."/>
            <person name="Liu Z."/>
            <person name="Lyons E."/>
            <person name="Wicker T."/>
            <person name="Salzberg S.L."/>
            <person name="Devos K.M."/>
            <person name="Dvorak J."/>
        </authorList>
    </citation>
    <scope>NUCLEOTIDE SEQUENCE [LARGE SCALE GENOMIC DNA]</scope>
    <source>
        <strain evidence="2">cv. AL8/78</strain>
    </source>
</reference>
<feature type="compositionally biased region" description="Basic residues" evidence="1">
    <location>
        <begin position="107"/>
        <end position="128"/>
    </location>
</feature>
<evidence type="ECO:0000256" key="1">
    <source>
        <dbReference type="SAM" id="MobiDB-lite"/>
    </source>
</evidence>
<keyword evidence="3" id="KW-1185">Reference proteome</keyword>
<name>A0A453APS6_AEGTS</name>
<feature type="region of interest" description="Disordered" evidence="1">
    <location>
        <begin position="59"/>
        <end position="163"/>
    </location>
</feature>
<dbReference type="Gramene" id="AET2Gv20220500.1">
    <property type="protein sequence ID" value="AET2Gv20220500.1"/>
    <property type="gene ID" value="AET2Gv20220500"/>
</dbReference>
<feature type="compositionally biased region" description="Basic residues" evidence="1">
    <location>
        <begin position="148"/>
        <end position="163"/>
    </location>
</feature>